<accession>A0A9D2HVT4</accession>
<reference evidence="2" key="1">
    <citation type="journal article" date="2021" name="PeerJ">
        <title>Extensive microbial diversity within the chicken gut microbiome revealed by metagenomics and culture.</title>
        <authorList>
            <person name="Gilroy R."/>
            <person name="Ravi A."/>
            <person name="Getino M."/>
            <person name="Pursley I."/>
            <person name="Horton D.L."/>
            <person name="Alikhan N.F."/>
            <person name="Baker D."/>
            <person name="Gharbi K."/>
            <person name="Hall N."/>
            <person name="Watson M."/>
            <person name="Adriaenssens E.M."/>
            <person name="Foster-Nyarko E."/>
            <person name="Jarju S."/>
            <person name="Secka A."/>
            <person name="Antonio M."/>
            <person name="Oren A."/>
            <person name="Chaudhuri R.R."/>
            <person name="La Ragione R."/>
            <person name="Hildebrand F."/>
            <person name="Pallen M.J."/>
        </authorList>
    </citation>
    <scope>NUCLEOTIDE SEQUENCE</scope>
    <source>
        <strain evidence="2">ChiHjej12B11-9795</strain>
    </source>
</reference>
<protein>
    <submittedName>
        <fullName evidence="2">Uncharacterized protein</fullName>
    </submittedName>
</protein>
<evidence type="ECO:0000313" key="3">
    <source>
        <dbReference type="Proteomes" id="UP000823862"/>
    </source>
</evidence>
<reference evidence="2" key="2">
    <citation type="submission" date="2021-04" db="EMBL/GenBank/DDBJ databases">
        <authorList>
            <person name="Gilroy R."/>
        </authorList>
    </citation>
    <scope>NUCLEOTIDE SEQUENCE</scope>
    <source>
        <strain evidence="2">ChiHjej12B11-9795</strain>
    </source>
</reference>
<organism evidence="2 3">
    <name type="scientific">Candidatus Bacteroides avicola</name>
    <dbReference type="NCBI Taxonomy" id="2838468"/>
    <lineage>
        <taxon>Bacteria</taxon>
        <taxon>Pseudomonadati</taxon>
        <taxon>Bacteroidota</taxon>
        <taxon>Bacteroidia</taxon>
        <taxon>Bacteroidales</taxon>
        <taxon>Bacteroidaceae</taxon>
        <taxon>Bacteroides</taxon>
    </lineage>
</organism>
<keyword evidence="1" id="KW-0812">Transmembrane</keyword>
<dbReference type="Proteomes" id="UP000823862">
    <property type="component" value="Unassembled WGS sequence"/>
</dbReference>
<feature type="transmembrane region" description="Helical" evidence="1">
    <location>
        <begin position="34"/>
        <end position="56"/>
    </location>
</feature>
<keyword evidence="1" id="KW-0472">Membrane</keyword>
<evidence type="ECO:0000313" key="2">
    <source>
        <dbReference type="EMBL" id="HJA86199.1"/>
    </source>
</evidence>
<dbReference type="EMBL" id="DWZI01000042">
    <property type="protein sequence ID" value="HJA86199.1"/>
    <property type="molecule type" value="Genomic_DNA"/>
</dbReference>
<evidence type="ECO:0000256" key="1">
    <source>
        <dbReference type="SAM" id="Phobius"/>
    </source>
</evidence>
<name>A0A9D2HVT4_9BACE</name>
<comment type="caution">
    <text evidence="2">The sequence shown here is derived from an EMBL/GenBank/DDBJ whole genome shotgun (WGS) entry which is preliminary data.</text>
</comment>
<sequence>MKQHFSTFLCAFLVCFVVTWLLEAFLWNKERMDAVVVSLIVGAVVAIAVTIQRAWVSRRAS</sequence>
<keyword evidence="1" id="KW-1133">Transmembrane helix</keyword>
<dbReference type="AlphaFoldDB" id="A0A9D2HVT4"/>
<gene>
    <name evidence="2" type="ORF">H9950_08440</name>
</gene>
<proteinExistence type="predicted"/>